<dbReference type="InterPro" id="IPR050313">
    <property type="entry name" value="Carb_Metab_HTH_regulators"/>
</dbReference>
<dbReference type="PRINTS" id="PR00037">
    <property type="entry name" value="HTHLACR"/>
</dbReference>
<keyword evidence="1" id="KW-0805">Transcription regulation</keyword>
<dbReference type="Proteomes" id="UP000004893">
    <property type="component" value="Unassembled WGS sequence"/>
</dbReference>
<dbReference type="PANTHER" id="PTHR30363">
    <property type="entry name" value="HTH-TYPE TRANSCRIPTIONAL REGULATOR SRLR-RELATED"/>
    <property type="match status" value="1"/>
</dbReference>
<reference evidence="4" key="1">
    <citation type="submission" date="2009-02" db="EMBL/GenBank/DDBJ databases">
        <authorList>
            <person name="Fulton L."/>
            <person name="Clifton S."/>
            <person name="Fulton B."/>
            <person name="Xu J."/>
            <person name="Minx P."/>
            <person name="Pepin K.H."/>
            <person name="Johnson M."/>
            <person name="Bhonagiri V."/>
            <person name="Nash W.E."/>
            <person name="Mardis E.R."/>
            <person name="Wilson R.K."/>
        </authorList>
    </citation>
    <scope>NUCLEOTIDE SEQUENCE [LARGE SCALE GENOMIC DNA]</scope>
    <source>
        <strain evidence="4">DSM 15053</strain>
    </source>
</reference>
<dbReference type="PANTHER" id="PTHR30363:SF44">
    <property type="entry name" value="AGA OPERON TRANSCRIPTIONAL REPRESSOR-RELATED"/>
    <property type="match status" value="1"/>
</dbReference>
<evidence type="ECO:0000313" key="5">
    <source>
        <dbReference type="Proteomes" id="UP000004893"/>
    </source>
</evidence>
<dbReference type="Pfam" id="PF08220">
    <property type="entry name" value="HTH_DeoR"/>
    <property type="match status" value="1"/>
</dbReference>
<proteinExistence type="predicted"/>
<dbReference type="SMART" id="SM01134">
    <property type="entry name" value="DeoRC"/>
    <property type="match status" value="1"/>
</dbReference>
<gene>
    <name evidence="4" type="primary">iolR</name>
    <name evidence="4" type="ORF">CLOHYLEM_06472</name>
</gene>
<dbReference type="EMBL" id="ABYI02000024">
    <property type="protein sequence ID" value="EEG73526.1"/>
    <property type="molecule type" value="Genomic_DNA"/>
</dbReference>
<dbReference type="InterPro" id="IPR014036">
    <property type="entry name" value="DeoR-like_C"/>
</dbReference>
<evidence type="ECO:0000259" key="3">
    <source>
        <dbReference type="PROSITE" id="PS51000"/>
    </source>
</evidence>
<dbReference type="InterPro" id="IPR036390">
    <property type="entry name" value="WH_DNA-bd_sf"/>
</dbReference>
<feature type="domain" description="HTH deoR-type" evidence="3">
    <location>
        <begin position="1"/>
        <end position="50"/>
    </location>
</feature>
<dbReference type="InterPro" id="IPR037171">
    <property type="entry name" value="NagB/RpiA_transferase-like"/>
</dbReference>
<dbReference type="STRING" id="553973.CLOHYLEM_06472"/>
<keyword evidence="5" id="KW-1185">Reference proteome</keyword>
<dbReference type="SMART" id="SM00420">
    <property type="entry name" value="HTH_DEOR"/>
    <property type="match status" value="1"/>
</dbReference>
<dbReference type="InterPro" id="IPR001034">
    <property type="entry name" value="DeoR_HTH"/>
</dbReference>
<protein>
    <submittedName>
        <fullName evidence="4">HTH-type transcriptional regulator IolR</fullName>
    </submittedName>
</protein>
<dbReference type="SUPFAM" id="SSF46785">
    <property type="entry name" value="Winged helix' DNA-binding domain"/>
    <property type="match status" value="1"/>
</dbReference>
<sequence>MILEYLNTNEIATTKFLCELTGASIATIRRDLNQLDKRGLLKKTHGGAQCISSRSYHGYPGPSLDYDPFLKSKEQIARKASEFISAGDIIFIGAGMTCNLLSKYINDKENITVVTTNLTAVMELVPNPNISILLLGGNVHIGTNHIETLDEYTVQALDKLYFDKVFFTVDGIELNNGYSIISRAQLPLYNHLISNSKLIYLLADEGKFDKRTFTHLCDLDEIPNIITNASTDQKYISYYKEHEIGVFTV</sequence>
<dbReference type="PROSITE" id="PS51000">
    <property type="entry name" value="HTH_DEOR_2"/>
    <property type="match status" value="1"/>
</dbReference>
<evidence type="ECO:0000313" key="4">
    <source>
        <dbReference type="EMBL" id="EEG73526.1"/>
    </source>
</evidence>
<dbReference type="Pfam" id="PF00455">
    <property type="entry name" value="DeoRC"/>
    <property type="match status" value="1"/>
</dbReference>
<reference evidence="4" key="2">
    <citation type="submission" date="2013-06" db="EMBL/GenBank/DDBJ databases">
        <title>Draft genome sequence of Clostridium hylemonae (DSM 15053).</title>
        <authorList>
            <person name="Sudarsanam P."/>
            <person name="Ley R."/>
            <person name="Guruge J."/>
            <person name="Turnbaugh P.J."/>
            <person name="Mahowald M."/>
            <person name="Liep D."/>
            <person name="Gordon J."/>
        </authorList>
    </citation>
    <scope>NUCLEOTIDE SEQUENCE</scope>
    <source>
        <strain evidence="4">DSM 15053</strain>
    </source>
</reference>
<keyword evidence="2" id="KW-0804">Transcription</keyword>
<dbReference type="Gene3D" id="3.40.50.1360">
    <property type="match status" value="1"/>
</dbReference>
<dbReference type="eggNOG" id="COG1349">
    <property type="taxonomic scope" value="Bacteria"/>
</dbReference>
<evidence type="ECO:0000256" key="2">
    <source>
        <dbReference type="ARBA" id="ARBA00023163"/>
    </source>
</evidence>
<dbReference type="SUPFAM" id="SSF100950">
    <property type="entry name" value="NagB/RpiA/CoA transferase-like"/>
    <property type="match status" value="1"/>
</dbReference>
<dbReference type="AlphaFoldDB" id="C0C315"/>
<dbReference type="HOGENOM" id="CLU_060699_0_1_9"/>
<evidence type="ECO:0000256" key="1">
    <source>
        <dbReference type="ARBA" id="ARBA00023015"/>
    </source>
</evidence>
<comment type="caution">
    <text evidence="4">The sequence shown here is derived from an EMBL/GenBank/DDBJ whole genome shotgun (WGS) entry which is preliminary data.</text>
</comment>
<name>C0C315_9FIRM</name>
<dbReference type="GO" id="GO:0003700">
    <property type="term" value="F:DNA-binding transcription factor activity"/>
    <property type="evidence" value="ECO:0007669"/>
    <property type="project" value="InterPro"/>
</dbReference>
<organism evidence="4 5">
    <name type="scientific">[Clostridium] hylemonae DSM 15053</name>
    <dbReference type="NCBI Taxonomy" id="553973"/>
    <lineage>
        <taxon>Bacteria</taxon>
        <taxon>Bacillati</taxon>
        <taxon>Bacillota</taxon>
        <taxon>Clostridia</taxon>
        <taxon>Lachnospirales</taxon>
        <taxon>Lachnospiraceae</taxon>
    </lineage>
</organism>
<accession>C0C315</accession>